<dbReference type="OrthoDB" id="5243516at2"/>
<feature type="transmembrane region" description="Helical" evidence="5">
    <location>
        <begin position="108"/>
        <end position="127"/>
    </location>
</feature>
<keyword evidence="3 5" id="KW-1133">Transmembrane helix</keyword>
<keyword evidence="2 5" id="KW-0812">Transmembrane</keyword>
<dbReference type="Proteomes" id="UP000298412">
    <property type="component" value="Unassembled WGS sequence"/>
</dbReference>
<evidence type="ECO:0000256" key="3">
    <source>
        <dbReference type="ARBA" id="ARBA00022989"/>
    </source>
</evidence>
<feature type="transmembrane region" description="Helical" evidence="5">
    <location>
        <begin position="21"/>
        <end position="44"/>
    </location>
</feature>
<dbReference type="PROSITE" id="PS50850">
    <property type="entry name" value="MFS"/>
    <property type="match status" value="1"/>
</dbReference>
<evidence type="ECO:0000313" key="8">
    <source>
        <dbReference type="Proteomes" id="UP000298412"/>
    </source>
</evidence>
<evidence type="ECO:0000259" key="6">
    <source>
        <dbReference type="PROSITE" id="PS50850"/>
    </source>
</evidence>
<feature type="transmembrane region" description="Helical" evidence="5">
    <location>
        <begin position="254"/>
        <end position="276"/>
    </location>
</feature>
<dbReference type="PANTHER" id="PTHR23542">
    <property type="match status" value="1"/>
</dbReference>
<dbReference type="InterPro" id="IPR036259">
    <property type="entry name" value="MFS_trans_sf"/>
</dbReference>
<accession>A0A4R8WQS8</accession>
<organism evidence="7 8">
    <name type="scientific">Cryobacterium algoritolerans</name>
    <dbReference type="NCBI Taxonomy" id="1259184"/>
    <lineage>
        <taxon>Bacteria</taxon>
        <taxon>Bacillati</taxon>
        <taxon>Actinomycetota</taxon>
        <taxon>Actinomycetes</taxon>
        <taxon>Micrococcales</taxon>
        <taxon>Microbacteriaceae</taxon>
        <taxon>Cryobacterium</taxon>
    </lineage>
</organism>
<comment type="subcellular location">
    <subcellularLocation>
        <location evidence="1">Cell membrane</location>
        <topology evidence="1">Multi-pass membrane protein</topology>
    </subcellularLocation>
</comment>
<evidence type="ECO:0000313" key="7">
    <source>
        <dbReference type="EMBL" id="TFC14707.1"/>
    </source>
</evidence>
<dbReference type="RefSeq" id="WP_134567543.1">
    <property type="nucleotide sequence ID" value="NZ_SOFP01000047.1"/>
</dbReference>
<proteinExistence type="predicted"/>
<evidence type="ECO:0000256" key="1">
    <source>
        <dbReference type="ARBA" id="ARBA00004651"/>
    </source>
</evidence>
<dbReference type="InterPro" id="IPR011701">
    <property type="entry name" value="MFS"/>
</dbReference>
<dbReference type="Pfam" id="PF07690">
    <property type="entry name" value="MFS_1"/>
    <property type="match status" value="1"/>
</dbReference>
<protein>
    <submittedName>
        <fullName evidence="7">MFS transporter</fullName>
    </submittedName>
</protein>
<dbReference type="SUPFAM" id="SSF103473">
    <property type="entry name" value="MFS general substrate transporter"/>
    <property type="match status" value="1"/>
</dbReference>
<feature type="transmembrane region" description="Helical" evidence="5">
    <location>
        <begin position="311"/>
        <end position="333"/>
    </location>
</feature>
<reference evidence="7 8" key="1">
    <citation type="submission" date="2019-03" db="EMBL/GenBank/DDBJ databases">
        <title>Genomics of glacier-inhabiting Cryobacterium strains.</title>
        <authorList>
            <person name="Liu Q."/>
            <person name="Xin Y.-H."/>
        </authorList>
    </citation>
    <scope>NUCLEOTIDE SEQUENCE [LARGE SCALE GENOMIC DNA]</scope>
    <source>
        <strain evidence="7 8">MDT1-3</strain>
    </source>
</reference>
<keyword evidence="8" id="KW-1185">Reference proteome</keyword>
<feature type="domain" description="Major facilitator superfamily (MFS) profile" evidence="6">
    <location>
        <begin position="222"/>
        <end position="404"/>
    </location>
</feature>
<feature type="transmembrane region" description="Helical" evidence="5">
    <location>
        <begin position="377"/>
        <end position="399"/>
    </location>
</feature>
<feature type="transmembrane region" description="Helical" evidence="5">
    <location>
        <begin position="83"/>
        <end position="102"/>
    </location>
</feature>
<keyword evidence="4 5" id="KW-0472">Membrane</keyword>
<dbReference type="EMBL" id="SOFP01000047">
    <property type="protein sequence ID" value="TFC14707.1"/>
    <property type="molecule type" value="Genomic_DNA"/>
</dbReference>
<feature type="transmembrane region" description="Helical" evidence="5">
    <location>
        <begin position="288"/>
        <end position="305"/>
    </location>
</feature>
<dbReference type="GO" id="GO:0005886">
    <property type="term" value="C:plasma membrane"/>
    <property type="evidence" value="ECO:0007669"/>
    <property type="project" value="UniProtKB-SubCell"/>
</dbReference>
<feature type="transmembrane region" description="Helical" evidence="5">
    <location>
        <begin position="223"/>
        <end position="248"/>
    </location>
</feature>
<comment type="caution">
    <text evidence="7">The sequence shown here is derived from an EMBL/GenBank/DDBJ whole genome shotgun (WGS) entry which is preliminary data.</text>
</comment>
<sequence length="404" mass="40993">MPATTLSATYADVLRLKHVPFVFSSALTGRFAYPLVGLPLLFAIEESTQSFSAAGIAVGAYGAGAGFLAPARARLIDRFGRRRVLLLLSSVFGLSLVALALLTRSGAPIWLCVTVAGLLGAFAPPLGPTMRVAWASLTPTPVLLKKALSLDAVLEELLYLVGPALSGLLLVIIQPSTALLIPAALILVGTALMMSSPTMAATPVDASSTDAASAAPLLTEPRFIALLLPVLAAGLVVGTVYVAVPAMIATLGNAAAVGFVLALFAAGSAVGGLAYGALHITVSSQRQLVILATLFIMASAGAGLATSTISLGLVISAAGLFLSPVMIVAYFAANDFGGTTRQTESTTWVNTAHNVGAAVGSALSGFLVESWDVSSTFLTTAAAAAVFVALSAGISARLWRRPSS</sequence>
<feature type="transmembrane region" description="Helical" evidence="5">
    <location>
        <begin position="50"/>
        <end position="71"/>
    </location>
</feature>
<dbReference type="AlphaFoldDB" id="A0A4R8WQS8"/>
<dbReference type="InterPro" id="IPR020846">
    <property type="entry name" value="MFS_dom"/>
</dbReference>
<name>A0A4R8WQS8_9MICO</name>
<evidence type="ECO:0000256" key="2">
    <source>
        <dbReference type="ARBA" id="ARBA00022692"/>
    </source>
</evidence>
<evidence type="ECO:0000256" key="5">
    <source>
        <dbReference type="SAM" id="Phobius"/>
    </source>
</evidence>
<dbReference type="PANTHER" id="PTHR23542:SF1">
    <property type="entry name" value="MAJOR FACILITATOR SUPERFAMILY (MFS) PROFILE DOMAIN-CONTAINING PROTEIN"/>
    <property type="match status" value="1"/>
</dbReference>
<gene>
    <name evidence="7" type="ORF">E3O19_11015</name>
</gene>
<dbReference type="GO" id="GO:0022857">
    <property type="term" value="F:transmembrane transporter activity"/>
    <property type="evidence" value="ECO:0007669"/>
    <property type="project" value="InterPro"/>
</dbReference>
<dbReference type="Gene3D" id="1.20.1250.20">
    <property type="entry name" value="MFS general substrate transporter like domains"/>
    <property type="match status" value="1"/>
</dbReference>
<evidence type="ECO:0000256" key="4">
    <source>
        <dbReference type="ARBA" id="ARBA00023136"/>
    </source>
</evidence>